<evidence type="ECO:0000313" key="12">
    <source>
        <dbReference type="EMBL" id="OQS07781.1"/>
    </source>
</evidence>
<dbReference type="STRING" id="74557.A0A1W0AC41"/>
<dbReference type="GO" id="GO:0044458">
    <property type="term" value="P:motile cilium assembly"/>
    <property type="evidence" value="ECO:0007669"/>
    <property type="project" value="TreeGrafter"/>
</dbReference>
<keyword evidence="7" id="KW-0966">Cell projection</keyword>
<proteinExistence type="inferred from homology"/>
<dbReference type="GO" id="GO:0005930">
    <property type="term" value="C:axoneme"/>
    <property type="evidence" value="ECO:0007669"/>
    <property type="project" value="TreeGrafter"/>
</dbReference>
<dbReference type="Proteomes" id="UP000243217">
    <property type="component" value="Unassembled WGS sequence"/>
</dbReference>
<evidence type="ECO:0000313" key="13">
    <source>
        <dbReference type="Proteomes" id="UP000243217"/>
    </source>
</evidence>
<dbReference type="AlphaFoldDB" id="A0A1W0AC41"/>
<evidence type="ECO:0000256" key="6">
    <source>
        <dbReference type="ARBA" id="ARBA00023212"/>
    </source>
</evidence>
<comment type="similarity">
    <text evidence="9">Belongs to the flagellar radial spoke RSP9 family.</text>
</comment>
<accession>A0A1W0AC41</accession>
<feature type="compositionally biased region" description="Basic and acidic residues" evidence="11">
    <location>
        <begin position="102"/>
        <end position="111"/>
    </location>
</feature>
<protein>
    <recommendedName>
        <fullName evidence="10">Radial spoke head protein 9 homolog</fullName>
    </recommendedName>
</protein>
<dbReference type="InterPro" id="IPR055316">
    <property type="entry name" value="RSP9"/>
</dbReference>
<dbReference type="GO" id="GO:0035082">
    <property type="term" value="P:axoneme assembly"/>
    <property type="evidence" value="ECO:0007669"/>
    <property type="project" value="InterPro"/>
</dbReference>
<evidence type="ECO:0000256" key="2">
    <source>
        <dbReference type="ARBA" id="ARBA00022490"/>
    </source>
</evidence>
<keyword evidence="13" id="KW-1185">Reference proteome</keyword>
<dbReference type="GO" id="GO:0060294">
    <property type="term" value="P:cilium movement involved in cell motility"/>
    <property type="evidence" value="ECO:0007669"/>
    <property type="project" value="TreeGrafter"/>
</dbReference>
<keyword evidence="3" id="KW-0970">Cilium biogenesis/degradation</keyword>
<reference evidence="12 13" key="1">
    <citation type="journal article" date="2014" name="Genome Biol. Evol.">
        <title>The secreted proteins of Achlya hypogyna and Thraustotheca clavata identify the ancestral oomycete secretome and reveal gene acquisitions by horizontal gene transfer.</title>
        <authorList>
            <person name="Misner I."/>
            <person name="Blouin N."/>
            <person name="Leonard G."/>
            <person name="Richards T.A."/>
            <person name="Lane C.E."/>
        </authorList>
    </citation>
    <scope>NUCLEOTIDE SEQUENCE [LARGE SCALE GENOMIC DNA]</scope>
    <source>
        <strain evidence="12 13">ATCC 34112</strain>
    </source>
</reference>
<sequence>MELDHIDIVSRSIGSTLTSQERSNLEVGFVKRYATENITTMRFWGRISGEMQDYIICAAFIQAPDVPKKKFYFCTNTSPELQQFPEVGVEKRNKATKYTSRLKGDPSKPMDENDASQDDSNKDIFREVDRLVILVEAIDYAASIVPCGAFVVSATHQIVPNPMFNGLAWDRALQLSSYYHFREAESTEPKGSLALPGLIRPTDFLDPITMDLDGVWNLRKDNTGSAVILRNMLYPGSIFFHKPKTNQYGFAYFGDGLKNPDLAFML</sequence>
<evidence type="ECO:0000256" key="1">
    <source>
        <dbReference type="ARBA" id="ARBA00004611"/>
    </source>
</evidence>
<gene>
    <name evidence="12" type="ORF">THRCLA_00225</name>
</gene>
<keyword evidence="6" id="KW-0206">Cytoskeleton</keyword>
<keyword evidence="4" id="KW-0282">Flagellum</keyword>
<dbReference type="PANTHER" id="PTHR22069">
    <property type="entry name" value="MITOCHONDRIAL RIBOSOMAL PROTEIN S18"/>
    <property type="match status" value="1"/>
</dbReference>
<evidence type="ECO:0000256" key="4">
    <source>
        <dbReference type="ARBA" id="ARBA00022846"/>
    </source>
</evidence>
<feature type="region of interest" description="Disordered" evidence="11">
    <location>
        <begin position="95"/>
        <end position="120"/>
    </location>
</feature>
<evidence type="ECO:0000256" key="3">
    <source>
        <dbReference type="ARBA" id="ARBA00022794"/>
    </source>
</evidence>
<organism evidence="12 13">
    <name type="scientific">Thraustotheca clavata</name>
    <dbReference type="NCBI Taxonomy" id="74557"/>
    <lineage>
        <taxon>Eukaryota</taxon>
        <taxon>Sar</taxon>
        <taxon>Stramenopiles</taxon>
        <taxon>Oomycota</taxon>
        <taxon>Saprolegniomycetes</taxon>
        <taxon>Saprolegniales</taxon>
        <taxon>Achlyaceae</taxon>
        <taxon>Thraustotheca</taxon>
    </lineage>
</organism>
<evidence type="ECO:0000256" key="8">
    <source>
        <dbReference type="ARBA" id="ARBA00037822"/>
    </source>
</evidence>
<comment type="caution">
    <text evidence="12">The sequence shown here is derived from an EMBL/GenBank/DDBJ whole genome shotgun (WGS) entry which is preliminary data.</text>
</comment>
<dbReference type="EMBL" id="JNBS01000094">
    <property type="protein sequence ID" value="OQS07781.1"/>
    <property type="molecule type" value="Genomic_DNA"/>
</dbReference>
<keyword evidence="5" id="KW-0969">Cilium</keyword>
<evidence type="ECO:0000256" key="5">
    <source>
        <dbReference type="ARBA" id="ARBA00023069"/>
    </source>
</evidence>
<evidence type="ECO:0000256" key="10">
    <source>
        <dbReference type="ARBA" id="ARBA00041080"/>
    </source>
</evidence>
<name>A0A1W0AC41_9STRA</name>
<evidence type="ECO:0000256" key="7">
    <source>
        <dbReference type="ARBA" id="ARBA00023273"/>
    </source>
</evidence>
<comment type="subcellular location">
    <subcellularLocation>
        <location evidence="8">Cell projection</location>
        <location evidence="8">Kinocilium</location>
    </subcellularLocation>
    <subcellularLocation>
        <location evidence="1">Cytoplasm</location>
        <location evidence="1">Cytoskeleton</location>
        <location evidence="1">Flagellum axoneme</location>
    </subcellularLocation>
</comment>
<dbReference type="OrthoDB" id="10258956at2759"/>
<dbReference type="PANTHER" id="PTHR22069:SF0">
    <property type="entry name" value="RADIAL SPOKE HEAD PROTEIN 9 HOMOLOG"/>
    <property type="match status" value="1"/>
</dbReference>
<evidence type="ECO:0000256" key="11">
    <source>
        <dbReference type="SAM" id="MobiDB-lite"/>
    </source>
</evidence>
<keyword evidence="2" id="KW-0963">Cytoplasm</keyword>
<evidence type="ECO:0000256" key="9">
    <source>
        <dbReference type="ARBA" id="ARBA00038319"/>
    </source>
</evidence>